<name>A0A8B9TWJ7_ANAPL</name>
<feature type="repeat" description="Solcar" evidence="8">
    <location>
        <begin position="273"/>
        <end position="363"/>
    </location>
</feature>
<feature type="region of interest" description="Disordered" evidence="10">
    <location>
        <begin position="1"/>
        <end position="21"/>
    </location>
</feature>
<keyword evidence="4 8" id="KW-0812">Transmembrane</keyword>
<keyword evidence="5" id="KW-0677">Repeat</keyword>
<evidence type="ECO:0000256" key="2">
    <source>
        <dbReference type="ARBA" id="ARBA00006375"/>
    </source>
</evidence>
<dbReference type="SUPFAM" id="SSF103506">
    <property type="entry name" value="Mitochondrial carrier"/>
    <property type="match status" value="1"/>
</dbReference>
<evidence type="ECO:0000256" key="7">
    <source>
        <dbReference type="ARBA" id="ARBA00023136"/>
    </source>
</evidence>
<reference evidence="11" key="1">
    <citation type="submission" date="2019-08" db="EMBL/GenBank/DDBJ databases">
        <title>Three high-quality genomes provides insights into domestication of ducks.</title>
        <authorList>
            <person name="Hou Z.C."/>
            <person name="Zhu F."/>
            <person name="Yin Z.T."/>
            <person name="Zhang F."/>
        </authorList>
    </citation>
    <scope>NUCLEOTIDE SEQUENCE [LARGE SCALE GENOMIC DNA]</scope>
</reference>
<keyword evidence="7 8" id="KW-0472">Membrane</keyword>
<comment type="subcellular location">
    <subcellularLocation>
        <location evidence="1">Membrane</location>
        <topology evidence="1">Multi-pass membrane protein</topology>
    </subcellularLocation>
</comment>
<keyword evidence="6" id="KW-1133">Transmembrane helix</keyword>
<reference evidence="11" key="3">
    <citation type="submission" date="2025-09" db="UniProtKB">
        <authorList>
            <consortium name="Ensembl"/>
        </authorList>
    </citation>
    <scope>IDENTIFICATION</scope>
</reference>
<evidence type="ECO:0000256" key="9">
    <source>
        <dbReference type="RuleBase" id="RU000488"/>
    </source>
</evidence>
<feature type="region of interest" description="Disordered" evidence="10">
    <location>
        <begin position="145"/>
        <end position="168"/>
    </location>
</feature>
<dbReference type="InterPro" id="IPR050391">
    <property type="entry name" value="Mito_Metabolite_Transporter"/>
</dbReference>
<reference evidence="11" key="2">
    <citation type="submission" date="2025-08" db="UniProtKB">
        <authorList>
            <consortium name="Ensembl"/>
        </authorList>
    </citation>
    <scope>IDENTIFICATION</scope>
</reference>
<dbReference type="GO" id="GO:0016020">
    <property type="term" value="C:membrane"/>
    <property type="evidence" value="ECO:0007669"/>
    <property type="project" value="UniProtKB-SubCell"/>
</dbReference>
<evidence type="ECO:0000256" key="6">
    <source>
        <dbReference type="ARBA" id="ARBA00022989"/>
    </source>
</evidence>
<evidence type="ECO:0000313" key="11">
    <source>
        <dbReference type="Ensembl" id="ENSAPLP00020026193.1"/>
    </source>
</evidence>
<dbReference type="PANTHER" id="PTHR45618">
    <property type="entry name" value="MITOCHONDRIAL DICARBOXYLATE CARRIER-RELATED"/>
    <property type="match status" value="1"/>
</dbReference>
<dbReference type="Ensembl" id="ENSAPLT00020028226.1">
    <property type="protein sequence ID" value="ENSAPLP00020026193.1"/>
    <property type="gene ID" value="ENSAPLG00020017903.1"/>
</dbReference>
<dbReference type="GO" id="GO:0055085">
    <property type="term" value="P:transmembrane transport"/>
    <property type="evidence" value="ECO:0007669"/>
    <property type="project" value="InterPro"/>
</dbReference>
<keyword evidence="3 9" id="KW-0813">Transport</keyword>
<evidence type="ECO:0000256" key="1">
    <source>
        <dbReference type="ARBA" id="ARBA00004141"/>
    </source>
</evidence>
<feature type="repeat" description="Solcar" evidence="8">
    <location>
        <begin position="179"/>
        <end position="264"/>
    </location>
</feature>
<protein>
    <submittedName>
        <fullName evidence="11">Solute carrier family 25 member 14</fullName>
    </submittedName>
</protein>
<dbReference type="PROSITE" id="PS50920">
    <property type="entry name" value="SOLCAR"/>
    <property type="match status" value="2"/>
</dbReference>
<dbReference type="PRINTS" id="PR00784">
    <property type="entry name" value="MTUNCOUPLING"/>
</dbReference>
<evidence type="ECO:0000256" key="4">
    <source>
        <dbReference type="ARBA" id="ARBA00022692"/>
    </source>
</evidence>
<feature type="region of interest" description="Disordered" evidence="10">
    <location>
        <begin position="81"/>
        <end position="127"/>
    </location>
</feature>
<accession>A0A8B9TWJ7</accession>
<dbReference type="Pfam" id="PF00153">
    <property type="entry name" value="Mito_carr"/>
    <property type="match status" value="2"/>
</dbReference>
<comment type="similarity">
    <text evidence="2 9">Belongs to the mitochondrial carrier (TC 2.A.29) family.</text>
</comment>
<proteinExistence type="inferred from homology"/>
<evidence type="ECO:0000313" key="12">
    <source>
        <dbReference type="Proteomes" id="UP000694400"/>
    </source>
</evidence>
<organism evidence="11 12">
    <name type="scientific">Anas platyrhynchos</name>
    <name type="common">Mallard</name>
    <name type="synonym">Anas boschas</name>
    <dbReference type="NCBI Taxonomy" id="8839"/>
    <lineage>
        <taxon>Eukaryota</taxon>
        <taxon>Metazoa</taxon>
        <taxon>Chordata</taxon>
        <taxon>Craniata</taxon>
        <taxon>Vertebrata</taxon>
        <taxon>Euteleostomi</taxon>
        <taxon>Archelosauria</taxon>
        <taxon>Archosauria</taxon>
        <taxon>Dinosauria</taxon>
        <taxon>Saurischia</taxon>
        <taxon>Theropoda</taxon>
        <taxon>Coelurosauria</taxon>
        <taxon>Aves</taxon>
        <taxon>Neognathae</taxon>
        <taxon>Galloanserae</taxon>
        <taxon>Anseriformes</taxon>
        <taxon>Anatidae</taxon>
        <taxon>Anatinae</taxon>
        <taxon>Anas</taxon>
    </lineage>
</organism>
<dbReference type="AlphaFoldDB" id="A0A8B9TWJ7"/>
<dbReference type="InterPro" id="IPR023395">
    <property type="entry name" value="MCP_dom_sf"/>
</dbReference>
<sequence>RPQPGAARGRRPPAARAARAGAVPVPVPVPVPCPFPFPSPLPFPFRSRLRFRRRGGPRPCHVRAELETLRVRRARLHRGRVRHLPRGPDQDAAAGAGAERRRAVPRGALPGHVPRPVPHLPRGGRPRPLLGDCPSAAETGILRHHQDRHLPEPEAAVRGSPGRPGAASGLVSAGKCGDETLLINVICGVVSGVISSALANPTDVLKIRMQAQGSLFQGGMIGSFIDIYQQEGTRGLWRGVVPTAQRAAIVVGVELPVYDITKKHLILSGLMGDTIFAHFVSSFTCGLAGAIASNPVDVVRTRMMNQRAIVGSVELYKGTLDGLVKTWKSEGFFALYKGFWPNWLRLGPWNIIFFITYEQLKRLPF</sequence>
<evidence type="ECO:0000256" key="3">
    <source>
        <dbReference type="ARBA" id="ARBA00022448"/>
    </source>
</evidence>
<dbReference type="Proteomes" id="UP000694400">
    <property type="component" value="Chromosome 11"/>
</dbReference>
<dbReference type="Gene3D" id="1.50.40.10">
    <property type="entry name" value="Mitochondrial carrier domain"/>
    <property type="match status" value="1"/>
</dbReference>
<evidence type="ECO:0000256" key="10">
    <source>
        <dbReference type="SAM" id="MobiDB-lite"/>
    </source>
</evidence>
<dbReference type="InterPro" id="IPR018108">
    <property type="entry name" value="MCP_transmembrane"/>
</dbReference>
<evidence type="ECO:0000256" key="5">
    <source>
        <dbReference type="ARBA" id="ARBA00022737"/>
    </source>
</evidence>
<evidence type="ECO:0000256" key="8">
    <source>
        <dbReference type="PROSITE-ProRule" id="PRU00282"/>
    </source>
</evidence>
<gene>
    <name evidence="11" type="primary">LOC101802947</name>
</gene>
<dbReference type="InterPro" id="IPR002067">
    <property type="entry name" value="MCP"/>
</dbReference>